<dbReference type="AlphaFoldDB" id="A0A1R2ASX2"/>
<proteinExistence type="predicted"/>
<evidence type="ECO:0000313" key="1">
    <source>
        <dbReference type="EMBL" id="OMJ67614.1"/>
    </source>
</evidence>
<gene>
    <name evidence="1" type="ORF">SteCoe_35180</name>
</gene>
<dbReference type="Proteomes" id="UP000187209">
    <property type="component" value="Unassembled WGS sequence"/>
</dbReference>
<keyword evidence="2" id="KW-1185">Reference proteome</keyword>
<comment type="caution">
    <text evidence="1">The sequence shown here is derived from an EMBL/GenBank/DDBJ whole genome shotgun (WGS) entry which is preliminary data.</text>
</comment>
<dbReference type="EMBL" id="MPUH01001466">
    <property type="protein sequence ID" value="OMJ67614.1"/>
    <property type="molecule type" value="Genomic_DNA"/>
</dbReference>
<sequence length="155" mass="18222">MLLAMELDSTLDSQVSSMILDTNWAMDIDSLQKVSKNSLSDFPRPSSTIIHKYYSYILFATIKLFPMKEISNKQINVRMIETPKPRFSQISEKGARIENGKFPMTDDILLPQKRKVKQYLFMTDDILLPQKRKVKQYLFPTKYMKLSFYNDVMTF</sequence>
<accession>A0A1R2ASX2</accession>
<reference evidence="1 2" key="1">
    <citation type="submission" date="2016-11" db="EMBL/GenBank/DDBJ databases">
        <title>The macronuclear genome of Stentor coeruleus: a giant cell with tiny introns.</title>
        <authorList>
            <person name="Slabodnick M."/>
            <person name="Ruby J.G."/>
            <person name="Reiff S.B."/>
            <person name="Swart E.C."/>
            <person name="Gosai S."/>
            <person name="Prabakaran S."/>
            <person name="Witkowska E."/>
            <person name="Larue G.E."/>
            <person name="Fisher S."/>
            <person name="Freeman R.M."/>
            <person name="Gunawardena J."/>
            <person name="Chu W."/>
            <person name="Stover N.A."/>
            <person name="Gregory B.D."/>
            <person name="Nowacki M."/>
            <person name="Derisi J."/>
            <person name="Roy S.W."/>
            <person name="Marshall W.F."/>
            <person name="Sood P."/>
        </authorList>
    </citation>
    <scope>NUCLEOTIDE SEQUENCE [LARGE SCALE GENOMIC DNA]</scope>
    <source>
        <strain evidence="1">WM001</strain>
    </source>
</reference>
<protein>
    <submittedName>
        <fullName evidence="1">Uncharacterized protein</fullName>
    </submittedName>
</protein>
<organism evidence="1 2">
    <name type="scientific">Stentor coeruleus</name>
    <dbReference type="NCBI Taxonomy" id="5963"/>
    <lineage>
        <taxon>Eukaryota</taxon>
        <taxon>Sar</taxon>
        <taxon>Alveolata</taxon>
        <taxon>Ciliophora</taxon>
        <taxon>Postciliodesmatophora</taxon>
        <taxon>Heterotrichea</taxon>
        <taxon>Heterotrichida</taxon>
        <taxon>Stentoridae</taxon>
        <taxon>Stentor</taxon>
    </lineage>
</organism>
<name>A0A1R2ASX2_9CILI</name>
<evidence type="ECO:0000313" key="2">
    <source>
        <dbReference type="Proteomes" id="UP000187209"/>
    </source>
</evidence>